<proteinExistence type="predicted"/>
<accession>A0A8H7CY28</accession>
<dbReference type="EMBL" id="JACAZI010000009">
    <property type="protein sequence ID" value="KAF7352181.1"/>
    <property type="molecule type" value="Genomic_DNA"/>
</dbReference>
<dbReference type="InterPro" id="IPR046521">
    <property type="entry name" value="DUF6698"/>
</dbReference>
<name>A0A8H7CY28_9AGAR</name>
<dbReference type="OrthoDB" id="3160134at2759"/>
<protein>
    <submittedName>
        <fullName evidence="1">Uncharacterized protein</fullName>
    </submittedName>
</protein>
<dbReference type="AlphaFoldDB" id="A0A8H7CY28"/>
<reference evidence="1" key="1">
    <citation type="submission" date="2020-05" db="EMBL/GenBank/DDBJ databases">
        <title>Mycena genomes resolve the evolution of fungal bioluminescence.</title>
        <authorList>
            <person name="Tsai I.J."/>
        </authorList>
    </citation>
    <scope>NUCLEOTIDE SEQUENCE</scope>
    <source>
        <strain evidence="1">CCC161011</strain>
    </source>
</reference>
<comment type="caution">
    <text evidence="1">The sequence shown here is derived from an EMBL/GenBank/DDBJ whole genome shotgun (WGS) entry which is preliminary data.</text>
</comment>
<organism evidence="1 2">
    <name type="scientific">Mycena venus</name>
    <dbReference type="NCBI Taxonomy" id="2733690"/>
    <lineage>
        <taxon>Eukaryota</taxon>
        <taxon>Fungi</taxon>
        <taxon>Dikarya</taxon>
        <taxon>Basidiomycota</taxon>
        <taxon>Agaricomycotina</taxon>
        <taxon>Agaricomycetes</taxon>
        <taxon>Agaricomycetidae</taxon>
        <taxon>Agaricales</taxon>
        <taxon>Marasmiineae</taxon>
        <taxon>Mycenaceae</taxon>
        <taxon>Mycena</taxon>
    </lineage>
</organism>
<dbReference type="Pfam" id="PF20414">
    <property type="entry name" value="DUF6698"/>
    <property type="match status" value="1"/>
</dbReference>
<evidence type="ECO:0000313" key="2">
    <source>
        <dbReference type="Proteomes" id="UP000620124"/>
    </source>
</evidence>
<sequence>MSQEIDKTGPCDVFVDTNATLRLSPPANSVTPSRTPEEIAAAAVTNRLNAENIDGPSRKRKITDDDDIDGAGSYRDYGRTFLRVGDAFTPLDQIIQHGITVETSEDIDLADMDEDQRAEYDRLTESWEILWRIIGPTFREEMIALSKKRKLRRKVAADISGGLNGSRGEDANTFKVKVGLYVQEDPTIVLDPPINPASKLERGLNHPILRVLLLPLKYAPTDETFDKIARGKIHLTASNFPRFLYKSGAVYNPDDVEDGILEGHLLFRMAKCNLQGPSSALKAPGARRGNRGNAAKMNVDRFTPRLVAYIAFQTYFALSSLESWQEVHDKFDYKEFYWNIVSLFDGGRNSHIIELFNFHIFGNKLGKVGNGEESEEEEEESDMARFKAQRAAKRARLAAAASGSSAV</sequence>
<gene>
    <name evidence="1" type="ORF">MVEN_01181300</name>
</gene>
<evidence type="ECO:0000313" key="1">
    <source>
        <dbReference type="EMBL" id="KAF7352181.1"/>
    </source>
</evidence>
<keyword evidence="2" id="KW-1185">Reference proteome</keyword>
<dbReference type="Proteomes" id="UP000620124">
    <property type="component" value="Unassembled WGS sequence"/>
</dbReference>